<proteinExistence type="predicted"/>
<dbReference type="AlphaFoldDB" id="A0A841Z4H7"/>
<evidence type="ECO:0000313" key="2">
    <source>
        <dbReference type="Proteomes" id="UP000564536"/>
    </source>
</evidence>
<sequence length="176" mass="20205">MLKKVLLIIGILLAGLLVYLGVLWIKNVWPIEDTSLKNEGIGKLSIGMDESHIRHYYPEFAIANEDQGNVYYFDDKDSFIVTADAKTKKIVCMELRDKIDGQNFATKKGIGVGSSLADVQREYGTDYRKKDTEIYGNVIEYQDSKTNQKLGFGIDYENDRITVVVLYDYEKYKFPY</sequence>
<evidence type="ECO:0000313" key="1">
    <source>
        <dbReference type="EMBL" id="MBC1500155.1"/>
    </source>
</evidence>
<gene>
    <name evidence="1" type="ORF">HB943_06020</name>
</gene>
<dbReference type="RefSeq" id="WP_185425263.1">
    <property type="nucleotide sequence ID" value="NZ_JAARRL010000007.1"/>
</dbReference>
<dbReference type="Proteomes" id="UP000564536">
    <property type="component" value="Unassembled WGS sequence"/>
</dbReference>
<name>A0A841Z4H7_9LIST</name>
<reference evidence="1 2" key="1">
    <citation type="submission" date="2020-03" db="EMBL/GenBank/DDBJ databases">
        <title>Soil Listeria distribution.</title>
        <authorList>
            <person name="Liao J."/>
            <person name="Wiedmann M."/>
        </authorList>
    </citation>
    <scope>NUCLEOTIDE SEQUENCE [LARGE SCALE GENOMIC DNA]</scope>
    <source>
        <strain evidence="1 2">FSL L7-1523</strain>
    </source>
</reference>
<organism evidence="1 2">
    <name type="scientific">Listeria weihenstephanensis</name>
    <dbReference type="NCBI Taxonomy" id="1006155"/>
    <lineage>
        <taxon>Bacteria</taxon>
        <taxon>Bacillati</taxon>
        <taxon>Bacillota</taxon>
        <taxon>Bacilli</taxon>
        <taxon>Bacillales</taxon>
        <taxon>Listeriaceae</taxon>
        <taxon>Listeria</taxon>
    </lineage>
</organism>
<dbReference type="EMBL" id="JAARRL010000007">
    <property type="protein sequence ID" value="MBC1500155.1"/>
    <property type="molecule type" value="Genomic_DNA"/>
</dbReference>
<accession>A0A841Z4H7</accession>
<protein>
    <submittedName>
        <fullName evidence="1">Uncharacterized protein</fullName>
    </submittedName>
</protein>
<comment type="caution">
    <text evidence="1">The sequence shown here is derived from an EMBL/GenBank/DDBJ whole genome shotgun (WGS) entry which is preliminary data.</text>
</comment>